<dbReference type="Proteomes" id="UP000039865">
    <property type="component" value="Unassembled WGS sequence"/>
</dbReference>
<accession>A0A078B8D3</accession>
<name>A0A078B8D3_STYLE</name>
<dbReference type="AlphaFoldDB" id="A0A078B8D3"/>
<gene>
    <name evidence="2" type="primary">Contig11555.g586</name>
    <name evidence="2" type="ORF">STYLEM_19594</name>
</gene>
<dbReference type="SUPFAM" id="SSF50978">
    <property type="entry name" value="WD40 repeat-like"/>
    <property type="match status" value="1"/>
</dbReference>
<evidence type="ECO:0000313" key="3">
    <source>
        <dbReference type="Proteomes" id="UP000039865"/>
    </source>
</evidence>
<dbReference type="InParanoid" id="A0A078B8D3"/>
<evidence type="ECO:0000256" key="1">
    <source>
        <dbReference type="SAM" id="Coils"/>
    </source>
</evidence>
<dbReference type="Gene3D" id="2.130.10.10">
    <property type="entry name" value="YVTN repeat-like/Quinoprotein amine dehydrogenase"/>
    <property type="match status" value="1"/>
</dbReference>
<reference evidence="2 3" key="1">
    <citation type="submission" date="2014-06" db="EMBL/GenBank/DDBJ databases">
        <authorList>
            <person name="Swart Estienne"/>
        </authorList>
    </citation>
    <scope>NUCLEOTIDE SEQUENCE [LARGE SCALE GENOMIC DNA]</scope>
    <source>
        <strain evidence="2 3">130c</strain>
    </source>
</reference>
<dbReference type="EMBL" id="CCKQ01018482">
    <property type="protein sequence ID" value="CDW90451.1"/>
    <property type="molecule type" value="Genomic_DNA"/>
</dbReference>
<dbReference type="InterPro" id="IPR036322">
    <property type="entry name" value="WD40_repeat_dom_sf"/>
</dbReference>
<feature type="coiled-coil region" evidence="1">
    <location>
        <begin position="309"/>
        <end position="336"/>
    </location>
</feature>
<protein>
    <submittedName>
        <fullName evidence="2">Uncharacterized protein</fullName>
    </submittedName>
</protein>
<organism evidence="2 3">
    <name type="scientific">Stylonychia lemnae</name>
    <name type="common">Ciliate</name>
    <dbReference type="NCBI Taxonomy" id="5949"/>
    <lineage>
        <taxon>Eukaryota</taxon>
        <taxon>Sar</taxon>
        <taxon>Alveolata</taxon>
        <taxon>Ciliophora</taxon>
        <taxon>Intramacronucleata</taxon>
        <taxon>Spirotrichea</taxon>
        <taxon>Stichotrichia</taxon>
        <taxon>Sporadotrichida</taxon>
        <taxon>Oxytrichidae</taxon>
        <taxon>Stylonychinae</taxon>
        <taxon>Stylonychia</taxon>
    </lineage>
</organism>
<evidence type="ECO:0000313" key="2">
    <source>
        <dbReference type="EMBL" id="CDW90451.1"/>
    </source>
</evidence>
<dbReference type="InterPro" id="IPR015943">
    <property type="entry name" value="WD40/YVTN_repeat-like_dom_sf"/>
</dbReference>
<proteinExistence type="predicted"/>
<keyword evidence="1" id="KW-0175">Coiled coil</keyword>
<sequence>MKSEITLKQDDLTKYHSKVLTLYDNTNQEITSIENNSEKAPKVNKVVDGYFKKTLILIKNTIGSAERFVNLVKQTLKLIVSTVDDELNDLLSLTLESQKKNDLKIESQVITIQILPKKANSTDLNQTINKEQISQQFINSTSNSLKIGNNTSNSLVSYSAIEQSASGSQLQINELNGIKHDLQEILNVATNTLANTQELDKNLSKINQILDMSLYANFQSVQLETKNNVSLNELADKEISMSVIQEEIKQKVDAYPNYQKDKQIEESRKDQDQLKFNKSFDIYDHNRQLQESQFNNLHSESSKMSNSNYNQQLNKINSLDNEYRDEQLQNNTMQTQSNVNIYEQTSGYILEEQLKKENEIRDLSEEQLYINAQKLQNDSMQIISVDPDIWVKVKGLRKVNKDFQGNQSNCIADKQQIQLESDKKQTILFITPDGNNLFVGQNDLMLKTYNSEDLSTEHAYLMIPSEPISYLLHQELIYLGLNNDTVAIYDQSSYTLLREIKTKQVPLKILPFITQDIKRDQESTYILFLEKDGHIEFYSIQEQKIIFSHKHSCGMSIQDAVQVFNKNQICLGFAQLIDNVYKDGKLAFVEINIRNYDDDKRKNLQNHNSNSKQQITIKELNEEDRFIQKSVFCIQQISMNCFVVCVIDKNIKIFNRINNKVIKDIVNPSSSINYNALRKIDGFGDELPYLLFRDSRTIGIIDFDVETFIVQNKKEKIMDN</sequence>
<keyword evidence="3" id="KW-1185">Reference proteome</keyword>